<feature type="region of interest" description="Disordered" evidence="1">
    <location>
        <begin position="22"/>
        <end position="80"/>
    </location>
</feature>
<organism evidence="2 3">
    <name type="scientific">Chytriomyces confervae</name>
    <dbReference type="NCBI Taxonomy" id="246404"/>
    <lineage>
        <taxon>Eukaryota</taxon>
        <taxon>Fungi</taxon>
        <taxon>Fungi incertae sedis</taxon>
        <taxon>Chytridiomycota</taxon>
        <taxon>Chytridiomycota incertae sedis</taxon>
        <taxon>Chytridiomycetes</taxon>
        <taxon>Chytridiales</taxon>
        <taxon>Chytriomycetaceae</taxon>
        <taxon>Chytriomyces</taxon>
    </lineage>
</organism>
<accession>A0A507FB68</accession>
<reference evidence="2 3" key="1">
    <citation type="journal article" date="2019" name="Sci. Rep.">
        <title>Comparative genomics of chytrid fungi reveal insights into the obligate biotrophic and pathogenic lifestyle of Synchytrium endobioticum.</title>
        <authorList>
            <person name="van de Vossenberg B.T.L.H."/>
            <person name="Warris S."/>
            <person name="Nguyen H.D.T."/>
            <person name="van Gent-Pelzer M.P.E."/>
            <person name="Joly D.L."/>
            <person name="van de Geest H.C."/>
            <person name="Bonants P.J.M."/>
            <person name="Smith D.S."/>
            <person name="Levesque C.A."/>
            <person name="van der Lee T.A.J."/>
        </authorList>
    </citation>
    <scope>NUCLEOTIDE SEQUENCE [LARGE SCALE GENOMIC DNA]</scope>
    <source>
        <strain evidence="2 3">CBS 675.73</strain>
    </source>
</reference>
<feature type="compositionally biased region" description="Low complexity" evidence="1">
    <location>
        <begin position="162"/>
        <end position="171"/>
    </location>
</feature>
<feature type="region of interest" description="Disordered" evidence="1">
    <location>
        <begin position="368"/>
        <end position="404"/>
    </location>
</feature>
<dbReference type="EMBL" id="QEAP01000217">
    <property type="protein sequence ID" value="TPX72576.1"/>
    <property type="molecule type" value="Genomic_DNA"/>
</dbReference>
<proteinExistence type="predicted"/>
<evidence type="ECO:0000313" key="3">
    <source>
        <dbReference type="Proteomes" id="UP000320333"/>
    </source>
</evidence>
<feature type="compositionally biased region" description="Polar residues" evidence="1">
    <location>
        <begin position="195"/>
        <end position="223"/>
    </location>
</feature>
<feature type="region of interest" description="Disordered" evidence="1">
    <location>
        <begin position="153"/>
        <end position="290"/>
    </location>
</feature>
<feature type="compositionally biased region" description="Basic and acidic residues" evidence="1">
    <location>
        <begin position="435"/>
        <end position="465"/>
    </location>
</feature>
<feature type="compositionally biased region" description="Low complexity" evidence="1">
    <location>
        <begin position="325"/>
        <end position="337"/>
    </location>
</feature>
<evidence type="ECO:0000256" key="1">
    <source>
        <dbReference type="SAM" id="MobiDB-lite"/>
    </source>
</evidence>
<gene>
    <name evidence="2" type="ORF">CcCBS67573_g05743</name>
</gene>
<dbReference type="OrthoDB" id="5596610at2759"/>
<feature type="compositionally biased region" description="Polar residues" evidence="1">
    <location>
        <begin position="25"/>
        <end position="39"/>
    </location>
</feature>
<feature type="compositionally biased region" description="Low complexity" evidence="1">
    <location>
        <begin position="376"/>
        <end position="399"/>
    </location>
</feature>
<name>A0A507FB68_9FUNG</name>
<feature type="compositionally biased region" description="Low complexity" evidence="1">
    <location>
        <begin position="235"/>
        <end position="248"/>
    </location>
</feature>
<feature type="region of interest" description="Disordered" evidence="1">
    <location>
        <begin position="435"/>
        <end position="485"/>
    </location>
</feature>
<comment type="caution">
    <text evidence="2">The sequence shown here is derived from an EMBL/GenBank/DDBJ whole genome shotgun (WGS) entry which is preliminary data.</text>
</comment>
<feature type="compositionally biased region" description="Polar residues" evidence="1">
    <location>
        <begin position="268"/>
        <end position="290"/>
    </location>
</feature>
<sequence length="485" mass="50961">MLPTPSATPTLAHAKVNAVVGEGETSVSMEGSNPANESGSAVVPSASTSVPSNAVAADPVPSLPPRPSKEAVDAAKPRSKEELRQEAIKVKKVNFWGWVDVGFSHGVDDYDRTPIETDPLTKDGAIEVLQMRMEMRKVTIDLMRWREEYELAVSGNARQSDADSTSSTFSSVLDADEEDSATTDLDTKSDAPLRRSQSSTHISLRNNGNDLTSSSSARESSIKNLLRRYPPTFNPTPATTSSKPSKTSLYPHPQYPTQLLPRRKQSEPAMSSPTKQRAQSSPASTLTISTAPPAASNNIILMSPTSTVSNATPPVPTPRARIPRSNTTGGSSSQASSMLSWNVLERPHSHIGSSTASKPASSPILHASRMQAATPASSAASVSSGSSGSLGSNGSSSLGDGLGMPKRRDPGFVAGVAAAAAAGARWTWNEALAREHQKEVEASEGEMHAHGRGSDRENGSVRSDGKGGVLGGLVGFWKTDKSGKE</sequence>
<dbReference type="Proteomes" id="UP000320333">
    <property type="component" value="Unassembled WGS sequence"/>
</dbReference>
<dbReference type="AlphaFoldDB" id="A0A507FB68"/>
<feature type="compositionally biased region" description="Low complexity" evidence="1">
    <location>
        <begin position="40"/>
        <end position="57"/>
    </location>
</feature>
<protein>
    <submittedName>
        <fullName evidence="2">Uncharacterized protein</fullName>
    </submittedName>
</protein>
<feature type="region of interest" description="Disordered" evidence="1">
    <location>
        <begin position="304"/>
        <end position="337"/>
    </location>
</feature>
<evidence type="ECO:0000313" key="2">
    <source>
        <dbReference type="EMBL" id="TPX72576.1"/>
    </source>
</evidence>
<feature type="compositionally biased region" description="Basic and acidic residues" evidence="1">
    <location>
        <begin position="67"/>
        <end position="80"/>
    </location>
</feature>
<keyword evidence="3" id="KW-1185">Reference proteome</keyword>